<keyword evidence="2" id="KW-0472">Membrane</keyword>
<evidence type="ECO:0000313" key="4">
    <source>
        <dbReference type="Proteomes" id="UP000572817"/>
    </source>
</evidence>
<gene>
    <name evidence="3" type="ORF">GTA08_BOTSDO08528</name>
</gene>
<accession>A0A8H4IP61</accession>
<evidence type="ECO:0000256" key="1">
    <source>
        <dbReference type="SAM" id="MobiDB-lite"/>
    </source>
</evidence>
<feature type="compositionally biased region" description="Polar residues" evidence="1">
    <location>
        <begin position="396"/>
        <end position="410"/>
    </location>
</feature>
<dbReference type="OrthoDB" id="5427664at2759"/>
<keyword evidence="2" id="KW-1133">Transmembrane helix</keyword>
<proteinExistence type="predicted"/>
<dbReference type="EMBL" id="WWBZ02000051">
    <property type="protein sequence ID" value="KAF4304696.1"/>
    <property type="molecule type" value="Genomic_DNA"/>
</dbReference>
<protein>
    <submittedName>
        <fullName evidence="3">Uncharacterized protein</fullName>
    </submittedName>
</protein>
<keyword evidence="4" id="KW-1185">Reference proteome</keyword>
<evidence type="ECO:0000313" key="3">
    <source>
        <dbReference type="EMBL" id="KAF4304696.1"/>
    </source>
</evidence>
<feature type="transmembrane region" description="Helical" evidence="2">
    <location>
        <begin position="304"/>
        <end position="323"/>
    </location>
</feature>
<comment type="caution">
    <text evidence="3">The sequence shown here is derived from an EMBL/GenBank/DDBJ whole genome shotgun (WGS) entry which is preliminary data.</text>
</comment>
<feature type="transmembrane region" description="Helical" evidence="2">
    <location>
        <begin position="480"/>
        <end position="497"/>
    </location>
</feature>
<feature type="transmembrane region" description="Helical" evidence="2">
    <location>
        <begin position="236"/>
        <end position="255"/>
    </location>
</feature>
<dbReference type="InterPro" id="IPR053018">
    <property type="entry name" value="Elsinochrome_Biosynth-Asso"/>
</dbReference>
<dbReference type="AlphaFoldDB" id="A0A8H4IP61"/>
<sequence>MDNSTSSLRRSMQQYCGKSPCPGNIDALNVDILGRGVLAAFITTAGLTIGSIIAGYLLECLPGARTNDVDELILRGSRKIRQWVRRPFSRQSSSASFTQAASLAKAEKRASTLEQFVLALSDQQLITGTAILVAVFAEPCDVSVVSFRTATSMAWFSSTTHLATLSILHSYFENLRWALGCRVFIMLIFMVLLVSAEFLNQSERLSYSQNWEYAFSCVVTNNGTRSNILPGKPSQVFSLVVLLVWLTVAYANRLFSLYSHHWKTLRSWPWRLCAEFYSLDCNPPPEKKTRATFSTIQWRLNNRLWRNVLPPHIIIAASLVSPVQHELSNSFLYEIVWFLFGLSFGINQVIKLLNSNRVKTLGAAGFRSITGFGQLLPLLLLAVPLLAIVDGFNGSSGASKEETTQLTSVQPVPAEEPPDAEPPVPYILNISGDEWRYQSVFELPGARGILILEFALWVGSTQSFAILASNREWVNVFDVLPLYVVALVLYLWGSVWWELTDLMKDWKEKRRGQNGNSNRIESPQQK</sequence>
<dbReference type="Proteomes" id="UP000572817">
    <property type="component" value="Unassembled WGS sequence"/>
</dbReference>
<feature type="transmembrane region" description="Helical" evidence="2">
    <location>
        <begin position="449"/>
        <end position="468"/>
    </location>
</feature>
<feature type="transmembrane region" description="Helical" evidence="2">
    <location>
        <begin position="365"/>
        <end position="389"/>
    </location>
</feature>
<name>A0A8H4IP61_9PEZI</name>
<feature type="transmembrane region" description="Helical" evidence="2">
    <location>
        <begin position="179"/>
        <end position="199"/>
    </location>
</feature>
<keyword evidence="2" id="KW-0812">Transmembrane</keyword>
<feature type="region of interest" description="Disordered" evidence="1">
    <location>
        <begin position="396"/>
        <end position="419"/>
    </location>
</feature>
<evidence type="ECO:0000256" key="2">
    <source>
        <dbReference type="SAM" id="Phobius"/>
    </source>
</evidence>
<reference evidence="3" key="1">
    <citation type="submission" date="2020-04" db="EMBL/GenBank/DDBJ databases">
        <title>Genome Assembly and Annotation of Botryosphaeria dothidea sdau 11-99, a Latent Pathogen of Apple Fruit Ring Rot in China.</title>
        <authorList>
            <person name="Yu C."/>
            <person name="Diao Y."/>
            <person name="Lu Q."/>
            <person name="Zhao J."/>
            <person name="Cui S."/>
            <person name="Peng C."/>
            <person name="He B."/>
            <person name="Liu H."/>
        </authorList>
    </citation>
    <scope>NUCLEOTIDE SEQUENCE [LARGE SCALE GENOMIC DNA]</scope>
    <source>
        <strain evidence="3">Sdau11-99</strain>
    </source>
</reference>
<feature type="transmembrane region" description="Helical" evidence="2">
    <location>
        <begin position="37"/>
        <end position="58"/>
    </location>
</feature>
<feature type="transmembrane region" description="Helical" evidence="2">
    <location>
        <begin position="335"/>
        <end position="353"/>
    </location>
</feature>
<dbReference type="PANTHER" id="PTHR37577">
    <property type="entry name" value="INTEGRAL MEMBRANE PROTEIN"/>
    <property type="match status" value="1"/>
</dbReference>
<dbReference type="PANTHER" id="PTHR37577:SF1">
    <property type="entry name" value="INTEGRAL MEMBRANE PROTEIN"/>
    <property type="match status" value="1"/>
</dbReference>
<organism evidence="3 4">
    <name type="scientific">Botryosphaeria dothidea</name>
    <dbReference type="NCBI Taxonomy" id="55169"/>
    <lineage>
        <taxon>Eukaryota</taxon>
        <taxon>Fungi</taxon>
        <taxon>Dikarya</taxon>
        <taxon>Ascomycota</taxon>
        <taxon>Pezizomycotina</taxon>
        <taxon>Dothideomycetes</taxon>
        <taxon>Dothideomycetes incertae sedis</taxon>
        <taxon>Botryosphaeriales</taxon>
        <taxon>Botryosphaeriaceae</taxon>
        <taxon>Botryosphaeria</taxon>
    </lineage>
</organism>